<dbReference type="AlphaFoldDB" id="A0A384JTM2"/>
<evidence type="ECO:0000313" key="2">
    <source>
        <dbReference type="Proteomes" id="UP000001798"/>
    </source>
</evidence>
<name>A0A384JTM2_BOTFB</name>
<keyword evidence="2" id="KW-1185">Reference proteome</keyword>
<dbReference type="GeneID" id="5433779"/>
<reference evidence="1 2" key="3">
    <citation type="journal article" date="2017" name="Mol. Plant Pathol.">
        <title>A gapless genome sequence of the fungus Botrytis cinerea.</title>
        <authorList>
            <person name="Van Kan J.A."/>
            <person name="Stassen J.H."/>
            <person name="Mosbach A."/>
            <person name="Van Der Lee T.A."/>
            <person name="Faino L."/>
            <person name="Farmer A.D."/>
            <person name="Papasotiriou D.G."/>
            <person name="Zhou S."/>
            <person name="Seidl M.F."/>
            <person name="Cottam E."/>
            <person name="Edel D."/>
            <person name="Hahn M."/>
            <person name="Schwartz D.C."/>
            <person name="Dietrich R.A."/>
            <person name="Widdison S."/>
            <person name="Scalliet G."/>
        </authorList>
    </citation>
    <scope>NUCLEOTIDE SEQUENCE [LARGE SCALE GENOMIC DNA]</scope>
    <source>
        <strain evidence="1 2">B05.10</strain>
    </source>
</reference>
<protein>
    <submittedName>
        <fullName evidence="1">Uncharacterized protein</fullName>
    </submittedName>
</protein>
<dbReference type="EMBL" id="CP009813">
    <property type="protein sequence ID" value="ATZ53919.1"/>
    <property type="molecule type" value="Genomic_DNA"/>
</dbReference>
<dbReference type="Proteomes" id="UP000001798">
    <property type="component" value="Chromosome 9"/>
</dbReference>
<dbReference type="RefSeq" id="XP_024551115.1">
    <property type="nucleotide sequence ID" value="XM_024695321.1"/>
</dbReference>
<reference evidence="1 2" key="2">
    <citation type="journal article" date="2012" name="Eukaryot. Cell">
        <title>Genome update of Botrytis cinerea strains B05.10 and T4.</title>
        <authorList>
            <person name="Staats M."/>
            <person name="van Kan J.A."/>
        </authorList>
    </citation>
    <scope>NUCLEOTIDE SEQUENCE [LARGE SCALE GENOMIC DNA]</scope>
    <source>
        <strain evidence="1 2">B05.10</strain>
    </source>
</reference>
<accession>A0A384JTM2</accession>
<dbReference type="OrthoDB" id="3795607at2759"/>
<organism evidence="1 2">
    <name type="scientific">Botryotinia fuckeliana (strain B05.10)</name>
    <name type="common">Noble rot fungus</name>
    <name type="synonym">Botrytis cinerea</name>
    <dbReference type="NCBI Taxonomy" id="332648"/>
    <lineage>
        <taxon>Eukaryota</taxon>
        <taxon>Fungi</taxon>
        <taxon>Dikarya</taxon>
        <taxon>Ascomycota</taxon>
        <taxon>Pezizomycotina</taxon>
        <taxon>Leotiomycetes</taxon>
        <taxon>Helotiales</taxon>
        <taxon>Sclerotiniaceae</taxon>
        <taxon>Botrytis</taxon>
    </lineage>
</organism>
<dbReference type="VEuPathDB" id="FungiDB:Bcin09g06760"/>
<sequence>MEKYLDLVKPVAMKLMTYDEGRNGGSQIRFHINVFRTLHMMNIWASLMFLDEWTVNDMSVFRNNKYNLKRLLQTIEDDTKYEWSGTKSIKESSDVELFNVICEESPILRRIAFLVANVVFVTKKNIIVWTDFPIPQFFIEMVRIFRGGVVKKGRKDANVDL</sequence>
<gene>
    <name evidence="1" type="ORF">BCIN_09g06760</name>
</gene>
<proteinExistence type="predicted"/>
<reference evidence="1 2" key="1">
    <citation type="journal article" date="2011" name="PLoS Genet.">
        <title>Genomic analysis of the necrotrophic fungal pathogens Sclerotinia sclerotiorum and Botrytis cinerea.</title>
        <authorList>
            <person name="Amselem J."/>
            <person name="Cuomo C.A."/>
            <person name="van Kan J.A."/>
            <person name="Viaud M."/>
            <person name="Benito E.P."/>
            <person name="Couloux A."/>
            <person name="Coutinho P.M."/>
            <person name="de Vries R.P."/>
            <person name="Dyer P.S."/>
            <person name="Fillinger S."/>
            <person name="Fournier E."/>
            <person name="Gout L."/>
            <person name="Hahn M."/>
            <person name="Kohn L."/>
            <person name="Lapalu N."/>
            <person name="Plummer K.M."/>
            <person name="Pradier J.M."/>
            <person name="Quevillon E."/>
            <person name="Sharon A."/>
            <person name="Simon A."/>
            <person name="ten Have A."/>
            <person name="Tudzynski B."/>
            <person name="Tudzynski P."/>
            <person name="Wincker P."/>
            <person name="Andrew M."/>
            <person name="Anthouard V."/>
            <person name="Beever R.E."/>
            <person name="Beffa R."/>
            <person name="Benoit I."/>
            <person name="Bouzid O."/>
            <person name="Brault B."/>
            <person name="Chen Z."/>
            <person name="Choquer M."/>
            <person name="Collemare J."/>
            <person name="Cotton P."/>
            <person name="Danchin E.G."/>
            <person name="Da Silva C."/>
            <person name="Gautier A."/>
            <person name="Giraud C."/>
            <person name="Giraud T."/>
            <person name="Gonzalez C."/>
            <person name="Grossetete S."/>
            <person name="Guldener U."/>
            <person name="Henrissat B."/>
            <person name="Howlett B.J."/>
            <person name="Kodira C."/>
            <person name="Kretschmer M."/>
            <person name="Lappartient A."/>
            <person name="Leroch M."/>
            <person name="Levis C."/>
            <person name="Mauceli E."/>
            <person name="Neuveglise C."/>
            <person name="Oeser B."/>
            <person name="Pearson M."/>
            <person name="Poulain J."/>
            <person name="Poussereau N."/>
            <person name="Quesneville H."/>
            <person name="Rascle C."/>
            <person name="Schumacher J."/>
            <person name="Segurens B."/>
            <person name="Sexton A."/>
            <person name="Silva E."/>
            <person name="Sirven C."/>
            <person name="Soanes D.M."/>
            <person name="Talbot N.J."/>
            <person name="Templeton M."/>
            <person name="Yandava C."/>
            <person name="Yarden O."/>
            <person name="Zeng Q."/>
            <person name="Rollins J.A."/>
            <person name="Lebrun M.H."/>
            <person name="Dickman M."/>
        </authorList>
    </citation>
    <scope>NUCLEOTIDE SEQUENCE [LARGE SCALE GENOMIC DNA]</scope>
    <source>
        <strain evidence="1 2">B05.10</strain>
    </source>
</reference>
<evidence type="ECO:0000313" key="1">
    <source>
        <dbReference type="EMBL" id="ATZ53919.1"/>
    </source>
</evidence>